<comment type="caution">
    <text evidence="1">The sequence shown here is derived from an EMBL/GenBank/DDBJ whole genome shotgun (WGS) entry which is preliminary data.</text>
</comment>
<accession>A0AAN9KZ14</accession>
<dbReference type="Proteomes" id="UP001367508">
    <property type="component" value="Unassembled WGS sequence"/>
</dbReference>
<dbReference type="EMBL" id="JAYMYQ010000006">
    <property type="protein sequence ID" value="KAK7324534.1"/>
    <property type="molecule type" value="Genomic_DNA"/>
</dbReference>
<reference evidence="1 2" key="1">
    <citation type="submission" date="2024-01" db="EMBL/GenBank/DDBJ databases">
        <title>The genomes of 5 underutilized Papilionoideae crops provide insights into root nodulation and disease resistanc.</title>
        <authorList>
            <person name="Jiang F."/>
        </authorList>
    </citation>
    <scope>NUCLEOTIDE SEQUENCE [LARGE SCALE GENOMIC DNA]</scope>
    <source>
        <strain evidence="1">LVBAO_FW01</strain>
        <tissue evidence="1">Leaves</tissue>
    </source>
</reference>
<protein>
    <submittedName>
        <fullName evidence="1">Uncharacterized protein</fullName>
    </submittedName>
</protein>
<proteinExistence type="predicted"/>
<sequence length="68" mass="7859">MNICSVKFKTWFIFQLPSNLGSANLESAASEHGIQTEFEPQRLRFLFQLRIILSYTVRLRTCGPREAP</sequence>
<evidence type="ECO:0000313" key="1">
    <source>
        <dbReference type="EMBL" id="KAK7324534.1"/>
    </source>
</evidence>
<name>A0AAN9KZ14_CANGL</name>
<keyword evidence="2" id="KW-1185">Reference proteome</keyword>
<gene>
    <name evidence="1" type="ORF">VNO77_28169</name>
</gene>
<dbReference type="AlphaFoldDB" id="A0AAN9KZ14"/>
<evidence type="ECO:0000313" key="2">
    <source>
        <dbReference type="Proteomes" id="UP001367508"/>
    </source>
</evidence>
<organism evidence="1 2">
    <name type="scientific">Canavalia gladiata</name>
    <name type="common">Sword bean</name>
    <name type="synonym">Dolichos gladiatus</name>
    <dbReference type="NCBI Taxonomy" id="3824"/>
    <lineage>
        <taxon>Eukaryota</taxon>
        <taxon>Viridiplantae</taxon>
        <taxon>Streptophyta</taxon>
        <taxon>Embryophyta</taxon>
        <taxon>Tracheophyta</taxon>
        <taxon>Spermatophyta</taxon>
        <taxon>Magnoliopsida</taxon>
        <taxon>eudicotyledons</taxon>
        <taxon>Gunneridae</taxon>
        <taxon>Pentapetalae</taxon>
        <taxon>rosids</taxon>
        <taxon>fabids</taxon>
        <taxon>Fabales</taxon>
        <taxon>Fabaceae</taxon>
        <taxon>Papilionoideae</taxon>
        <taxon>50 kb inversion clade</taxon>
        <taxon>NPAAA clade</taxon>
        <taxon>indigoferoid/millettioid clade</taxon>
        <taxon>Phaseoleae</taxon>
        <taxon>Canavalia</taxon>
    </lineage>
</organism>